<accession>A0A0U0Z7T6</accession>
<evidence type="ECO:0000313" key="4">
    <source>
        <dbReference type="Proteomes" id="UP000045782"/>
    </source>
</evidence>
<gene>
    <name evidence="3" type="ORF">ERS075579_02165</name>
</gene>
<dbReference type="EMBL" id="CSWP01000004">
    <property type="protein sequence ID" value="CPV50537.1"/>
    <property type="molecule type" value="Genomic_DNA"/>
</dbReference>
<dbReference type="AlphaFoldDB" id="A0A0U0Z7T6"/>
<proteinExistence type="predicted"/>
<protein>
    <recommendedName>
        <fullName evidence="2">DUF7832 domain-containing protein</fullName>
    </recommendedName>
</protein>
<sequence length="381" mass="42397">MIGIFRRRSKRAGDSSSGKLPQLLADYPPYETPFPGDPRKLSLAQCEENLHYLLDQRAARLKIAADLLRRFDIDLDAGLVAPKPDALLASLDAWAHAEWPAAYTPAFSASPKLWLPRHKAGEHIVLAMLMDIAIVLGQVVINKRADYGWRLDDAIENRDMGTYRRVVVTKARDDPRWTATALDFETECIYYFDSIGRNVPGDPPIGATALAAVTGRYDPTDTVVAGPTGAASSGPTVYDKAKNHAHVLVDDGFDPEYAEQQAAVPGALFLGWLASRGLLSRGHTKWLRREIEAFEAQRQTAVDLYGRLDRCLIDYMLSAEGNAFTQDYFNAADGYYRDLAKTLAEDLPSEFHIPYTFENQARIDAILDQRYAEWSSGRPSS</sequence>
<evidence type="ECO:0000259" key="2">
    <source>
        <dbReference type="Pfam" id="PF25191"/>
    </source>
</evidence>
<dbReference type="InterPro" id="IPR057154">
    <property type="entry name" value="DUF7832"/>
</dbReference>
<feature type="domain" description="DUF7832" evidence="2">
    <location>
        <begin position="237"/>
        <end position="353"/>
    </location>
</feature>
<reference evidence="3 4" key="1">
    <citation type="submission" date="2015-03" db="EMBL/GenBank/DDBJ databases">
        <authorList>
            <person name="Murphy D."/>
        </authorList>
    </citation>
    <scope>NUCLEOTIDE SEQUENCE [LARGE SCALE GENOMIC DNA]</scope>
    <source>
        <strain evidence="3 4">PAP088</strain>
    </source>
</reference>
<evidence type="ECO:0000256" key="1">
    <source>
        <dbReference type="SAM" id="MobiDB-lite"/>
    </source>
</evidence>
<feature type="region of interest" description="Disordered" evidence="1">
    <location>
        <begin position="1"/>
        <end position="24"/>
    </location>
</feature>
<name>A0A0U0Z7T6_9MYCO</name>
<feature type="compositionally biased region" description="Basic residues" evidence="1">
    <location>
        <begin position="1"/>
        <end position="10"/>
    </location>
</feature>
<dbReference type="RefSeq" id="WP_005136987.1">
    <property type="nucleotide sequence ID" value="NZ_CP014952.1"/>
</dbReference>
<dbReference type="Proteomes" id="UP000045782">
    <property type="component" value="Unassembled WGS sequence"/>
</dbReference>
<dbReference type="Pfam" id="PF25191">
    <property type="entry name" value="DUF7832"/>
    <property type="match status" value="1"/>
</dbReference>
<evidence type="ECO:0000313" key="3">
    <source>
        <dbReference type="EMBL" id="CPV50537.1"/>
    </source>
</evidence>
<organism evidence="3 4">
    <name type="scientific">Mycobacteroides abscessus</name>
    <dbReference type="NCBI Taxonomy" id="36809"/>
    <lineage>
        <taxon>Bacteria</taxon>
        <taxon>Bacillati</taxon>
        <taxon>Actinomycetota</taxon>
        <taxon>Actinomycetes</taxon>
        <taxon>Mycobacteriales</taxon>
        <taxon>Mycobacteriaceae</taxon>
        <taxon>Mycobacteroides</taxon>
    </lineage>
</organism>